<organism evidence="1 2">
    <name type="scientific">Coccidioides posadasii RMSCC 3488</name>
    <dbReference type="NCBI Taxonomy" id="454284"/>
    <lineage>
        <taxon>Eukaryota</taxon>
        <taxon>Fungi</taxon>
        <taxon>Dikarya</taxon>
        <taxon>Ascomycota</taxon>
        <taxon>Pezizomycotina</taxon>
        <taxon>Eurotiomycetes</taxon>
        <taxon>Eurotiomycetidae</taxon>
        <taxon>Onygenales</taxon>
        <taxon>Onygenaceae</taxon>
        <taxon>Coccidioides</taxon>
    </lineage>
</organism>
<dbReference type="Proteomes" id="UP000054567">
    <property type="component" value="Unassembled WGS sequence"/>
</dbReference>
<accession>A0A0J6FQ65</accession>
<proteinExistence type="predicted"/>
<protein>
    <submittedName>
        <fullName evidence="1">Uncharacterized protein</fullName>
    </submittedName>
</protein>
<sequence length="104" mass="12546">MEKDYCECPEKIIILTEFSCKQDYYIAAVYSKRDKTQDKTCIYCYRQMNETMYIYCLMCRDIQIRSNILDQQYEIWCGSESYSVYLSLTCGLSFKKRILLLRDI</sequence>
<reference evidence="2" key="3">
    <citation type="journal article" date="2010" name="Genome Res.">
        <title>Population genomic sequencing of Coccidioides fungi reveals recent hybridization and transposon control.</title>
        <authorList>
            <person name="Neafsey D.E."/>
            <person name="Barker B.M."/>
            <person name="Sharpton T.J."/>
            <person name="Stajich J.E."/>
            <person name="Park D.J."/>
            <person name="Whiston E."/>
            <person name="Hung C.-Y."/>
            <person name="McMahan C."/>
            <person name="White J."/>
            <person name="Sykes S."/>
            <person name="Heiman D."/>
            <person name="Young S."/>
            <person name="Zeng Q."/>
            <person name="Abouelleil A."/>
            <person name="Aftuck L."/>
            <person name="Bessette D."/>
            <person name="Brown A."/>
            <person name="FitzGerald M."/>
            <person name="Lui A."/>
            <person name="Macdonald J.P."/>
            <person name="Priest M."/>
            <person name="Orbach M.J."/>
            <person name="Galgiani J.N."/>
            <person name="Kirkland T.N."/>
            <person name="Cole G.T."/>
            <person name="Birren B.W."/>
            <person name="Henn M.R."/>
            <person name="Taylor J.W."/>
            <person name="Rounsley S.D."/>
        </authorList>
    </citation>
    <scope>NUCLEOTIDE SEQUENCE [LARGE SCALE GENOMIC DNA]</scope>
    <source>
        <strain evidence="2">RMSCC 3488</strain>
    </source>
</reference>
<dbReference type="EMBL" id="DS268113">
    <property type="protein sequence ID" value="KMM71119.1"/>
    <property type="molecule type" value="Genomic_DNA"/>
</dbReference>
<dbReference type="VEuPathDB" id="FungiDB:CPAG_07426"/>
<dbReference type="OrthoDB" id="4511048at2759"/>
<reference evidence="2" key="2">
    <citation type="journal article" date="2009" name="Genome Res.">
        <title>Comparative genomic analyses of the human fungal pathogens Coccidioides and their relatives.</title>
        <authorList>
            <person name="Sharpton T.J."/>
            <person name="Stajich J.E."/>
            <person name="Rounsley S.D."/>
            <person name="Gardner M.J."/>
            <person name="Wortman J.R."/>
            <person name="Jordar V.S."/>
            <person name="Maiti R."/>
            <person name="Kodira C.D."/>
            <person name="Neafsey D.E."/>
            <person name="Zeng Q."/>
            <person name="Hung C.-Y."/>
            <person name="McMahan C."/>
            <person name="Muszewska A."/>
            <person name="Grynberg M."/>
            <person name="Mandel M.A."/>
            <person name="Kellner E.M."/>
            <person name="Barker B.M."/>
            <person name="Galgiani J.N."/>
            <person name="Orbach M.J."/>
            <person name="Kirkland T.N."/>
            <person name="Cole G.T."/>
            <person name="Henn M.R."/>
            <person name="Birren B.W."/>
            <person name="Taylor J.W."/>
        </authorList>
    </citation>
    <scope>NUCLEOTIDE SEQUENCE [LARGE SCALE GENOMIC DNA]</scope>
    <source>
        <strain evidence="2">RMSCC 3488</strain>
    </source>
</reference>
<dbReference type="AlphaFoldDB" id="A0A0J6FQ65"/>
<name>A0A0J6FQ65_COCPO</name>
<gene>
    <name evidence="1" type="ORF">CPAG_07426</name>
</gene>
<reference evidence="1 2" key="1">
    <citation type="submission" date="2007-06" db="EMBL/GenBank/DDBJ databases">
        <title>The Genome Sequence of Coccidioides posadasii RMSCC_3488.</title>
        <authorList>
            <consortium name="Coccidioides Genome Resources Consortium"/>
            <consortium name="The Broad Institute Genome Sequencing Platform"/>
            <person name="Henn M.R."/>
            <person name="Sykes S."/>
            <person name="Young S."/>
            <person name="Jaffe D."/>
            <person name="Berlin A."/>
            <person name="Alvarez P."/>
            <person name="Butler J."/>
            <person name="Gnerre S."/>
            <person name="Grabherr M."/>
            <person name="Mauceli E."/>
            <person name="Brockman W."/>
            <person name="Kodira C."/>
            <person name="Alvarado L."/>
            <person name="Zeng Q."/>
            <person name="Crawford M."/>
            <person name="Antoine C."/>
            <person name="Devon K."/>
            <person name="Galgiani J."/>
            <person name="Orsborn K."/>
            <person name="Lewis M.L."/>
            <person name="Nusbaum C."/>
            <person name="Galagan J."/>
            <person name="Birren B."/>
        </authorList>
    </citation>
    <scope>NUCLEOTIDE SEQUENCE [LARGE SCALE GENOMIC DNA]</scope>
    <source>
        <strain evidence="1 2">RMSCC 3488</strain>
    </source>
</reference>
<evidence type="ECO:0000313" key="1">
    <source>
        <dbReference type="EMBL" id="KMM71119.1"/>
    </source>
</evidence>
<evidence type="ECO:0000313" key="2">
    <source>
        <dbReference type="Proteomes" id="UP000054567"/>
    </source>
</evidence>